<gene>
    <name evidence="4" type="ORF">CCMP2556_LOCUS12819</name>
    <name evidence="5" type="ORF">CCMP2556_LOCUS12927</name>
</gene>
<keyword evidence="2" id="KW-1133">Transmembrane helix</keyword>
<dbReference type="InterPro" id="IPR001841">
    <property type="entry name" value="Znf_RING"/>
</dbReference>
<dbReference type="Pfam" id="PF02190">
    <property type="entry name" value="LON_substr_bdg"/>
    <property type="match status" value="1"/>
</dbReference>
<sequence length="363" mass="39637">MVSLEDCDCALCHELIVHPVVLPCAHVYLDEDRADRVGCFAVLGFCQGCLAACLQSSGGRRCPLCRRLLHATKTEDLAVCSLLSSLLEERFPEEYQKRKADAIAPELVPNTTADEELGLFVLEPLLPLQRLHLNVFEPRYCALMRLALASGRRFGMVGFDSSMSHLPCGTEVVIEDCVQLPNGHFHVRVVGTRVFRILEASQHADGYLAAAVSYPPVEGDADGNDTGRDAEDLEAMLKDLNDWQALVRAERPQQLGKILQDLGPRPPASQPGAVALWAAALLNPLPPLGLAPELRAEVLTAGGPERLRLVRRGLETSLGHLQALAKSPLRRYCLWIFRLPAPVAMTAVMVCACLISAIFPAKE</sequence>
<keyword evidence="2" id="KW-0812">Transmembrane</keyword>
<dbReference type="Gene3D" id="3.30.40.10">
    <property type="entry name" value="Zinc/RING finger domain, C3HC4 (zinc finger)"/>
    <property type="match status" value="1"/>
</dbReference>
<dbReference type="PANTHER" id="PTHR23327:SF42">
    <property type="entry name" value="LON PEPTIDASE N-TERMINAL DOMAIN AND RING FINGER PROTEIN C14F5.10C"/>
    <property type="match status" value="1"/>
</dbReference>
<dbReference type="SUPFAM" id="SSF57850">
    <property type="entry name" value="RING/U-box"/>
    <property type="match status" value="1"/>
</dbReference>
<evidence type="ECO:0000313" key="4">
    <source>
        <dbReference type="EMBL" id="CAK9017283.1"/>
    </source>
</evidence>
<dbReference type="Proteomes" id="UP001642484">
    <property type="component" value="Unassembled WGS sequence"/>
</dbReference>
<reference evidence="4 6" key="1">
    <citation type="submission" date="2024-02" db="EMBL/GenBank/DDBJ databases">
        <authorList>
            <person name="Chen Y."/>
            <person name="Shah S."/>
            <person name="Dougan E. K."/>
            <person name="Thang M."/>
            <person name="Chan C."/>
        </authorList>
    </citation>
    <scope>NUCLEOTIDE SEQUENCE [LARGE SCALE GENOMIC DNA]</scope>
</reference>
<comment type="caution">
    <text evidence="4">The sequence shown here is derived from an EMBL/GenBank/DDBJ whole genome shotgun (WGS) entry which is preliminary data.</text>
</comment>
<evidence type="ECO:0000256" key="1">
    <source>
        <dbReference type="PROSITE-ProRule" id="PRU00175"/>
    </source>
</evidence>
<keyword evidence="1" id="KW-0863">Zinc-finger</keyword>
<organism evidence="4 6">
    <name type="scientific">Durusdinium trenchii</name>
    <dbReference type="NCBI Taxonomy" id="1381693"/>
    <lineage>
        <taxon>Eukaryota</taxon>
        <taxon>Sar</taxon>
        <taxon>Alveolata</taxon>
        <taxon>Dinophyceae</taxon>
        <taxon>Suessiales</taxon>
        <taxon>Symbiodiniaceae</taxon>
        <taxon>Durusdinium</taxon>
    </lineage>
</organism>
<feature type="domain" description="RING-type" evidence="3">
    <location>
        <begin position="9"/>
        <end position="66"/>
    </location>
</feature>
<dbReference type="SMART" id="SM00464">
    <property type="entry name" value="LON"/>
    <property type="match status" value="1"/>
</dbReference>
<dbReference type="PANTHER" id="PTHR23327">
    <property type="entry name" value="RING FINGER PROTEIN 127"/>
    <property type="match status" value="1"/>
</dbReference>
<evidence type="ECO:0000256" key="2">
    <source>
        <dbReference type="SAM" id="Phobius"/>
    </source>
</evidence>
<keyword evidence="1" id="KW-0862">Zinc</keyword>
<name>A0ABP0JT01_9DINO</name>
<dbReference type="InterPro" id="IPR013083">
    <property type="entry name" value="Znf_RING/FYVE/PHD"/>
</dbReference>
<dbReference type="InterPro" id="IPR003111">
    <property type="entry name" value="Lon_prtase_N"/>
</dbReference>
<protein>
    <recommendedName>
        <fullName evidence="3">RING-type domain-containing protein</fullName>
    </recommendedName>
</protein>
<accession>A0ABP0JT01</accession>
<feature type="transmembrane region" description="Helical" evidence="2">
    <location>
        <begin position="335"/>
        <end position="359"/>
    </location>
</feature>
<keyword evidence="6" id="KW-1185">Reference proteome</keyword>
<dbReference type="Gene3D" id="2.30.130.40">
    <property type="entry name" value="LON domain-like"/>
    <property type="match status" value="1"/>
</dbReference>
<dbReference type="EMBL" id="CAXAMN010006446">
    <property type="protein sequence ID" value="CAK9017589.1"/>
    <property type="molecule type" value="Genomic_DNA"/>
</dbReference>
<dbReference type="PROSITE" id="PS50089">
    <property type="entry name" value="ZF_RING_2"/>
    <property type="match status" value="1"/>
</dbReference>
<evidence type="ECO:0000259" key="3">
    <source>
        <dbReference type="PROSITE" id="PS50089"/>
    </source>
</evidence>
<keyword evidence="1" id="KW-0479">Metal-binding</keyword>
<dbReference type="InterPro" id="IPR046336">
    <property type="entry name" value="Lon_prtase_N_sf"/>
</dbReference>
<evidence type="ECO:0000313" key="6">
    <source>
        <dbReference type="Proteomes" id="UP001642484"/>
    </source>
</evidence>
<keyword evidence="2" id="KW-0472">Membrane</keyword>
<dbReference type="InterPro" id="IPR015947">
    <property type="entry name" value="PUA-like_sf"/>
</dbReference>
<dbReference type="SUPFAM" id="SSF88697">
    <property type="entry name" value="PUA domain-like"/>
    <property type="match status" value="1"/>
</dbReference>
<evidence type="ECO:0000313" key="5">
    <source>
        <dbReference type="EMBL" id="CAK9017589.1"/>
    </source>
</evidence>
<proteinExistence type="predicted"/>
<dbReference type="EMBL" id="CAXAMN010006335">
    <property type="protein sequence ID" value="CAK9017283.1"/>
    <property type="molecule type" value="Genomic_DNA"/>
</dbReference>